<name>A0A364VE25_9CORY</name>
<proteinExistence type="predicted"/>
<dbReference type="Proteomes" id="UP000251047">
    <property type="component" value="Unassembled WGS sequence"/>
</dbReference>
<evidence type="ECO:0000313" key="1">
    <source>
        <dbReference type="EMBL" id="RAV34912.1"/>
    </source>
</evidence>
<organism evidence="1 2">
    <name type="scientific">Corynebacterium heidelbergense</name>
    <dbReference type="NCBI Taxonomy" id="2055947"/>
    <lineage>
        <taxon>Bacteria</taxon>
        <taxon>Bacillati</taxon>
        <taxon>Actinomycetota</taxon>
        <taxon>Actinomycetes</taxon>
        <taxon>Mycobacteriales</taxon>
        <taxon>Corynebacteriaceae</taxon>
        <taxon>Corynebacterium</taxon>
    </lineage>
</organism>
<comment type="caution">
    <text evidence="1">The sequence shown here is derived from an EMBL/GenBank/DDBJ whole genome shotgun (WGS) entry which is preliminary data.</text>
</comment>
<reference evidence="1 2" key="1">
    <citation type="journal article" date="2018" name="Syst. Appl. Microbiol.">
        <title>Corynebacterium heidelbergense sp. nov., isolated from the preen glands of Egyptian geese (Alopochen aegyptiacus).</title>
        <authorList>
            <person name="Braun M.S."/>
            <person name="Wang E."/>
            <person name="Zimmermann S."/>
            <person name="Wink M."/>
        </authorList>
    </citation>
    <scope>NUCLEOTIDE SEQUENCE [LARGE SCALE GENOMIC DNA]</scope>
    <source>
        <strain evidence="1 2">DSM 104638</strain>
    </source>
</reference>
<dbReference type="AlphaFoldDB" id="A0A364VE25"/>
<gene>
    <name evidence="1" type="ORF">CWC39_00815</name>
</gene>
<sequence length="137" mass="16130">MSERIGTWNLAELGRSIKQFKRDHAAIESNIRTLEADGAEQDVILREKVRLARHINDYVWNFQRMREDVELQLEGHPLQTIAYLVARRVRLYPLDRYWKKHRVVGQLKEGMRIGGNEWIWLPGPAVKPEFNHDCAEA</sequence>
<evidence type="ECO:0000313" key="2">
    <source>
        <dbReference type="Proteomes" id="UP000251047"/>
    </source>
</evidence>
<protein>
    <submittedName>
        <fullName evidence="1">Uncharacterized protein</fullName>
    </submittedName>
</protein>
<dbReference type="EMBL" id="PHQP01000003">
    <property type="protein sequence ID" value="RAV34912.1"/>
    <property type="molecule type" value="Genomic_DNA"/>
</dbReference>
<dbReference type="RefSeq" id="WP_112768628.1">
    <property type="nucleotide sequence ID" value="NZ_CP063191.1"/>
</dbReference>
<accession>A0A364VE25</accession>